<protein>
    <recommendedName>
        <fullName evidence="4 6">Signal peptidase I</fullName>
        <ecNumber evidence="4 6">3.4.21.89</ecNumber>
    </recommendedName>
</protein>
<dbReference type="GO" id="GO:0009003">
    <property type="term" value="F:signal peptidase activity"/>
    <property type="evidence" value="ECO:0007669"/>
    <property type="project" value="UniProtKB-EC"/>
</dbReference>
<dbReference type="GO" id="GO:0005886">
    <property type="term" value="C:plasma membrane"/>
    <property type="evidence" value="ECO:0007669"/>
    <property type="project" value="UniProtKB-SubCell"/>
</dbReference>
<dbReference type="Proteomes" id="UP000287352">
    <property type="component" value="Unassembled WGS sequence"/>
</dbReference>
<name>A0A401ZWJ8_9CHLR</name>
<feature type="transmembrane region" description="Helical" evidence="6">
    <location>
        <begin position="5"/>
        <end position="23"/>
    </location>
</feature>
<dbReference type="SUPFAM" id="SSF51306">
    <property type="entry name" value="LexA/Signal peptidase"/>
    <property type="match status" value="1"/>
</dbReference>
<evidence type="ECO:0000256" key="1">
    <source>
        <dbReference type="ARBA" id="ARBA00000677"/>
    </source>
</evidence>
<evidence type="ECO:0000256" key="5">
    <source>
        <dbReference type="ARBA" id="ARBA00022801"/>
    </source>
</evidence>
<dbReference type="InterPro" id="IPR019533">
    <property type="entry name" value="Peptidase_S26"/>
</dbReference>
<keyword evidence="9" id="KW-1185">Reference proteome</keyword>
<dbReference type="PANTHER" id="PTHR43390">
    <property type="entry name" value="SIGNAL PEPTIDASE I"/>
    <property type="match status" value="1"/>
</dbReference>
<evidence type="ECO:0000313" key="8">
    <source>
        <dbReference type="EMBL" id="GCE11248.1"/>
    </source>
</evidence>
<keyword evidence="6" id="KW-0645">Protease</keyword>
<dbReference type="InterPro" id="IPR000223">
    <property type="entry name" value="Pept_S26A_signal_pept_1"/>
</dbReference>
<evidence type="ECO:0000256" key="4">
    <source>
        <dbReference type="ARBA" id="ARBA00013208"/>
    </source>
</evidence>
<evidence type="ECO:0000256" key="6">
    <source>
        <dbReference type="RuleBase" id="RU362042"/>
    </source>
</evidence>
<dbReference type="GO" id="GO:0006465">
    <property type="term" value="P:signal peptide processing"/>
    <property type="evidence" value="ECO:0007669"/>
    <property type="project" value="InterPro"/>
</dbReference>
<accession>A0A401ZWJ8</accession>
<comment type="catalytic activity">
    <reaction evidence="1 6">
        <text>Cleavage of hydrophobic, N-terminal signal or leader sequences from secreted and periplasmic proteins.</text>
        <dbReference type="EC" id="3.4.21.89"/>
    </reaction>
</comment>
<dbReference type="Gene3D" id="2.10.109.10">
    <property type="entry name" value="Umud Fragment, subunit A"/>
    <property type="match status" value="1"/>
</dbReference>
<reference evidence="9" key="1">
    <citation type="submission" date="2018-12" db="EMBL/GenBank/DDBJ databases">
        <title>Tengunoibacter tsumagoiensis gen. nov., sp. nov., Dictyobacter kobayashii sp. nov., D. alpinus sp. nov., and D. joshuensis sp. nov. and description of Dictyobacteraceae fam. nov. within the order Ktedonobacterales isolated from Tengu-no-mugimeshi.</title>
        <authorList>
            <person name="Wang C.M."/>
            <person name="Zheng Y."/>
            <person name="Sakai Y."/>
            <person name="Toyoda A."/>
            <person name="Minakuchi Y."/>
            <person name="Abe K."/>
            <person name="Yokota A."/>
            <person name="Yabe S."/>
        </authorList>
    </citation>
    <scope>NUCLEOTIDE SEQUENCE [LARGE SCALE GENOMIC DNA]</scope>
    <source>
        <strain evidence="9">Uno3</strain>
    </source>
</reference>
<gene>
    <name evidence="8" type="ORF">KTT_11070</name>
</gene>
<dbReference type="EMBL" id="BIFR01000001">
    <property type="protein sequence ID" value="GCE11248.1"/>
    <property type="molecule type" value="Genomic_DNA"/>
</dbReference>
<dbReference type="InterPro" id="IPR019757">
    <property type="entry name" value="Pept_S26A_signal_pept_1_Lys-AS"/>
</dbReference>
<organism evidence="8 9">
    <name type="scientific">Tengunoibacter tsumagoiensis</name>
    <dbReference type="NCBI Taxonomy" id="2014871"/>
    <lineage>
        <taxon>Bacteria</taxon>
        <taxon>Bacillati</taxon>
        <taxon>Chloroflexota</taxon>
        <taxon>Ktedonobacteria</taxon>
        <taxon>Ktedonobacterales</taxon>
        <taxon>Dictyobacteraceae</taxon>
        <taxon>Tengunoibacter</taxon>
    </lineage>
</organism>
<keyword evidence="6" id="KW-0812">Transmembrane</keyword>
<dbReference type="GO" id="GO:0004252">
    <property type="term" value="F:serine-type endopeptidase activity"/>
    <property type="evidence" value="ECO:0007669"/>
    <property type="project" value="InterPro"/>
</dbReference>
<evidence type="ECO:0000259" key="7">
    <source>
        <dbReference type="Pfam" id="PF10502"/>
    </source>
</evidence>
<comment type="caution">
    <text evidence="8">The sequence shown here is derived from an EMBL/GenBank/DDBJ whole genome shotgun (WGS) entry which is preliminary data.</text>
</comment>
<dbReference type="EC" id="3.4.21.89" evidence="4 6"/>
<comment type="similarity">
    <text evidence="3 6">Belongs to the peptidase S26 family.</text>
</comment>
<dbReference type="PROSITE" id="PS00760">
    <property type="entry name" value="SPASE_I_2"/>
    <property type="match status" value="1"/>
</dbReference>
<dbReference type="Pfam" id="PF10502">
    <property type="entry name" value="Peptidase_S26"/>
    <property type="match status" value="1"/>
</dbReference>
<dbReference type="AlphaFoldDB" id="A0A401ZWJ8"/>
<evidence type="ECO:0000256" key="3">
    <source>
        <dbReference type="ARBA" id="ARBA00009370"/>
    </source>
</evidence>
<evidence type="ECO:0000313" key="9">
    <source>
        <dbReference type="Proteomes" id="UP000287352"/>
    </source>
</evidence>
<dbReference type="InterPro" id="IPR036286">
    <property type="entry name" value="LexA/Signal_pep-like_sf"/>
</dbReference>
<proteinExistence type="inferred from homology"/>
<keyword evidence="6" id="KW-0472">Membrane</keyword>
<dbReference type="PANTHER" id="PTHR43390:SF1">
    <property type="entry name" value="CHLOROPLAST PROCESSING PEPTIDASE"/>
    <property type="match status" value="1"/>
</dbReference>
<comment type="subcellular location">
    <subcellularLocation>
        <location evidence="2">Cell membrane</location>
        <topology evidence="2">Single-pass type II membrane protein</topology>
    </subcellularLocation>
    <subcellularLocation>
        <location evidence="6">Membrane</location>
        <topology evidence="6">Single-pass type II membrane protein</topology>
    </subcellularLocation>
</comment>
<feature type="domain" description="Peptidase S26" evidence="7">
    <location>
        <begin position="6"/>
        <end position="157"/>
    </location>
</feature>
<dbReference type="PRINTS" id="PR00727">
    <property type="entry name" value="LEADERPTASE"/>
</dbReference>
<evidence type="ECO:0000256" key="2">
    <source>
        <dbReference type="ARBA" id="ARBA00004401"/>
    </source>
</evidence>
<sequence length="178" mass="20233">MIRDIIEIVAITVLVFIVLHFTIQSYNGDGITMQPGLAKNEYVMVNKVAYKFKAPERGDVIVFNNPHDTTKVFIKRIIGLPGDTVTLDNTHVSVNGTQLTESYVKTPFNPEGKSVKVPANQYFVVDDNRQTTDDSRIYNWGYVPKDFIIGKAVLSFWPLNHVHFINTYPDVYAHIKTK</sequence>
<dbReference type="NCBIfam" id="TIGR02227">
    <property type="entry name" value="sigpep_I_bact"/>
    <property type="match status" value="1"/>
</dbReference>
<keyword evidence="5 6" id="KW-0378">Hydrolase</keyword>
<dbReference type="CDD" id="cd06530">
    <property type="entry name" value="S26_SPase_I"/>
    <property type="match status" value="1"/>
</dbReference>
<keyword evidence="6" id="KW-1133">Transmembrane helix</keyword>